<protein>
    <submittedName>
        <fullName evidence="2">Adenylate/guanylate cyclase domain-containing protein</fullName>
    </submittedName>
</protein>
<evidence type="ECO:0000313" key="3">
    <source>
        <dbReference type="Proteomes" id="UP001556098"/>
    </source>
</evidence>
<dbReference type="Gene3D" id="3.30.70.1230">
    <property type="entry name" value="Nucleotide cyclase"/>
    <property type="match status" value="1"/>
</dbReference>
<dbReference type="SMART" id="SM00044">
    <property type="entry name" value="CYCc"/>
    <property type="match status" value="1"/>
</dbReference>
<gene>
    <name evidence="2" type="ORF">AB2B41_07840</name>
</gene>
<dbReference type="InterPro" id="IPR001054">
    <property type="entry name" value="A/G_cyclase"/>
</dbReference>
<feature type="domain" description="Guanylate cyclase" evidence="1">
    <location>
        <begin position="283"/>
        <end position="390"/>
    </location>
</feature>
<organism evidence="2 3">
    <name type="scientific">Sulfitobacter sediminis</name>
    <dbReference type="NCBI Taxonomy" id="3234186"/>
    <lineage>
        <taxon>Bacteria</taxon>
        <taxon>Pseudomonadati</taxon>
        <taxon>Pseudomonadota</taxon>
        <taxon>Alphaproteobacteria</taxon>
        <taxon>Rhodobacterales</taxon>
        <taxon>Roseobacteraceae</taxon>
        <taxon>Sulfitobacter</taxon>
    </lineage>
</organism>
<dbReference type="Gene3D" id="3.40.50.1820">
    <property type="entry name" value="alpha/beta hydrolase"/>
    <property type="match status" value="1"/>
</dbReference>
<accession>A0ABV3RMD1</accession>
<dbReference type="CDD" id="cd07302">
    <property type="entry name" value="CHD"/>
    <property type="match status" value="1"/>
</dbReference>
<evidence type="ECO:0000259" key="1">
    <source>
        <dbReference type="PROSITE" id="PS50125"/>
    </source>
</evidence>
<dbReference type="SUPFAM" id="SSF55073">
    <property type="entry name" value="Nucleotide cyclase"/>
    <property type="match status" value="1"/>
</dbReference>
<dbReference type="InterPro" id="IPR000073">
    <property type="entry name" value="AB_hydrolase_1"/>
</dbReference>
<name>A0ABV3RMD1_9RHOB</name>
<reference evidence="2 3" key="1">
    <citation type="submission" date="2024-07" db="EMBL/GenBank/DDBJ databases">
        <title>Marimonas sp.nov., isolated from tidal-flat sediment.</title>
        <authorList>
            <person name="Jayan J.N."/>
            <person name="Lee S.S."/>
        </authorList>
    </citation>
    <scope>NUCLEOTIDE SEQUENCE [LARGE SCALE GENOMIC DNA]</scope>
    <source>
        <strain evidence="2 3">MJW-29</strain>
    </source>
</reference>
<dbReference type="Pfam" id="PF00561">
    <property type="entry name" value="Abhydrolase_1"/>
    <property type="match status" value="1"/>
</dbReference>
<dbReference type="RefSeq" id="WP_367877218.1">
    <property type="nucleotide sequence ID" value="NZ_JBFNXX010000005.1"/>
</dbReference>
<dbReference type="PANTHER" id="PTHR43433:SF8">
    <property type="entry name" value="BIFUNCTIONAL LIPASE_ADENYLATE CYCLASE LIPJ"/>
    <property type="match status" value="1"/>
</dbReference>
<dbReference type="InterPro" id="IPR029058">
    <property type="entry name" value="AB_hydrolase_fold"/>
</dbReference>
<dbReference type="PRINTS" id="PR00111">
    <property type="entry name" value="ABHYDROLASE"/>
</dbReference>
<comment type="caution">
    <text evidence="2">The sequence shown here is derived from an EMBL/GenBank/DDBJ whole genome shotgun (WGS) entry which is preliminary data.</text>
</comment>
<sequence length="436" mass="48340">MMPRTQYAKSDDVHIAYQVYGKGSKNLVLVPGFISQIETYWEQPNWAKWLERLGQFTKVAMFDKRGTGLSDRGVAVPDMDKRMDDIRAVMDAAGMDTAYVMGISEGGSLASVFAAYQPQRCEGLILYGAFARFESWFPTKEALEELFEYAEDNWGSGTALPLFCPETGDEPSFQEWWGKYERTGASPRDLIEIMKVNSQIDITDILPSIKAPTLVLHKTKDALIDIEGGRTLAQMIPGARLVEFSGRDHFAFMGNERDEILVEIEEFVTGAKPKPVFDRVLAAVVFTDIVDSTAIAQEFGDEQWHTRLEQHNALVREQIREFRGQEVKSLGDGFLATFDGPGRAIHCAKAIGEVVSKLGLRVRIGVHTGEVEIAANDVRGIAVNIAARIAELGDGGDIVVSRTVKDLVAGSGLDFESLGRKKLKGLSEEWHVYRAL</sequence>
<proteinExistence type="predicted"/>
<dbReference type="PANTHER" id="PTHR43433">
    <property type="entry name" value="HYDROLASE, ALPHA/BETA FOLD FAMILY PROTEIN"/>
    <property type="match status" value="1"/>
</dbReference>
<dbReference type="PROSITE" id="PS50125">
    <property type="entry name" value="GUANYLATE_CYCLASE_2"/>
    <property type="match status" value="1"/>
</dbReference>
<evidence type="ECO:0000313" key="2">
    <source>
        <dbReference type="EMBL" id="MEW9919509.1"/>
    </source>
</evidence>
<dbReference type="InterPro" id="IPR050471">
    <property type="entry name" value="AB_hydrolase"/>
</dbReference>
<dbReference type="EMBL" id="JBFNXX010000005">
    <property type="protein sequence ID" value="MEW9919509.1"/>
    <property type="molecule type" value="Genomic_DNA"/>
</dbReference>
<keyword evidence="3" id="KW-1185">Reference proteome</keyword>
<dbReference type="InterPro" id="IPR029787">
    <property type="entry name" value="Nucleotide_cyclase"/>
</dbReference>
<dbReference type="Pfam" id="PF00211">
    <property type="entry name" value="Guanylate_cyc"/>
    <property type="match status" value="1"/>
</dbReference>
<dbReference type="SUPFAM" id="SSF53474">
    <property type="entry name" value="alpha/beta-Hydrolases"/>
    <property type="match status" value="1"/>
</dbReference>
<dbReference type="Proteomes" id="UP001556098">
    <property type="component" value="Unassembled WGS sequence"/>
</dbReference>